<feature type="transmembrane region" description="Helical" evidence="1">
    <location>
        <begin position="7"/>
        <end position="27"/>
    </location>
</feature>
<keyword evidence="1" id="KW-0812">Transmembrane</keyword>
<dbReference type="RefSeq" id="WP_057908050.1">
    <property type="nucleotide sequence ID" value="NZ_AYZB01000020.1"/>
</dbReference>
<feature type="transmembrane region" description="Helical" evidence="1">
    <location>
        <begin position="39"/>
        <end position="61"/>
    </location>
</feature>
<reference evidence="3 4" key="1">
    <citation type="journal article" date="2015" name="Genome Announc.">
        <title>Expanding the biotechnology potential of lactobacilli through comparative genomics of 213 strains and associated genera.</title>
        <authorList>
            <person name="Sun Z."/>
            <person name="Harris H.M."/>
            <person name="McCann A."/>
            <person name="Guo C."/>
            <person name="Argimon S."/>
            <person name="Zhang W."/>
            <person name="Yang X."/>
            <person name="Jeffery I.B."/>
            <person name="Cooney J.C."/>
            <person name="Kagawa T.F."/>
            <person name="Liu W."/>
            <person name="Song Y."/>
            <person name="Salvetti E."/>
            <person name="Wrobel A."/>
            <person name="Rasinkangas P."/>
            <person name="Parkhill J."/>
            <person name="Rea M.C."/>
            <person name="O'Sullivan O."/>
            <person name="Ritari J."/>
            <person name="Douillard F.P."/>
            <person name="Paul Ross R."/>
            <person name="Yang R."/>
            <person name="Briner A.E."/>
            <person name="Felis G.E."/>
            <person name="de Vos W.M."/>
            <person name="Barrangou R."/>
            <person name="Klaenhammer T.R."/>
            <person name="Caufield P.W."/>
            <person name="Cui Y."/>
            <person name="Zhang H."/>
            <person name="O'Toole P.W."/>
        </authorList>
    </citation>
    <scope>NUCLEOTIDE SEQUENCE [LARGE SCALE GENOMIC DNA]</scope>
    <source>
        <strain evidence="3 4">DSM 20719</strain>
    </source>
</reference>
<accession>A0AA89L0M3</accession>
<gene>
    <name evidence="3" type="ORF">FC90_GL000312</name>
</gene>
<feature type="transmembrane region" description="Helical" evidence="1">
    <location>
        <begin position="73"/>
        <end position="94"/>
    </location>
</feature>
<feature type="transmembrane region" description="Helical" evidence="1">
    <location>
        <begin position="114"/>
        <end position="132"/>
    </location>
</feature>
<feature type="transmembrane region" description="Helical" evidence="1">
    <location>
        <begin position="169"/>
        <end position="186"/>
    </location>
</feature>
<dbReference type="Pfam" id="PF04892">
    <property type="entry name" value="VanZ"/>
    <property type="match status" value="1"/>
</dbReference>
<protein>
    <submittedName>
        <fullName evidence="3">Integral membrane protein</fullName>
    </submittedName>
</protein>
<evidence type="ECO:0000256" key="1">
    <source>
        <dbReference type="SAM" id="Phobius"/>
    </source>
</evidence>
<keyword evidence="1" id="KW-0472">Membrane</keyword>
<evidence type="ECO:0000259" key="2">
    <source>
        <dbReference type="Pfam" id="PF04892"/>
    </source>
</evidence>
<name>A0AA89L0M3_9LACO</name>
<dbReference type="EMBL" id="AYZB01000020">
    <property type="protein sequence ID" value="KRM23358.1"/>
    <property type="molecule type" value="Genomic_DNA"/>
</dbReference>
<feature type="transmembrane region" description="Helical" evidence="1">
    <location>
        <begin position="144"/>
        <end position="163"/>
    </location>
</feature>
<organism evidence="3 4">
    <name type="scientific">Latilactobacillus graminis DSM 20719</name>
    <dbReference type="NCBI Taxonomy" id="1423752"/>
    <lineage>
        <taxon>Bacteria</taxon>
        <taxon>Bacillati</taxon>
        <taxon>Bacillota</taxon>
        <taxon>Bacilli</taxon>
        <taxon>Lactobacillales</taxon>
        <taxon>Lactobacillaceae</taxon>
        <taxon>Latilactobacillus</taxon>
    </lineage>
</organism>
<dbReference type="AlphaFoldDB" id="A0AA89L0M3"/>
<dbReference type="InterPro" id="IPR006976">
    <property type="entry name" value="VanZ-like"/>
</dbReference>
<comment type="caution">
    <text evidence="3">The sequence shown here is derived from an EMBL/GenBank/DDBJ whole genome shotgun (WGS) entry which is preliminary data.</text>
</comment>
<proteinExistence type="predicted"/>
<sequence>MRKTIEYVLTGIIAYLISHYFVRHIVLPTLYNYPRLTRVMARFPATTVFLILFLTLTFWLGWVQWNRRQISPIYGYLVYSVYLLLLFIVLFTKADVYHAISLNPFDFIQPDRKILLEALLNVLYFIPLGGLYHLRASFLETNIIAFLTILGIETLQFAFYLGTFAISDLLLNWLGCLVGFGLWSLAQHHFNR</sequence>
<evidence type="ECO:0000313" key="3">
    <source>
        <dbReference type="EMBL" id="KRM23358.1"/>
    </source>
</evidence>
<feature type="domain" description="VanZ-like" evidence="2">
    <location>
        <begin position="81"/>
        <end position="186"/>
    </location>
</feature>
<evidence type="ECO:0000313" key="4">
    <source>
        <dbReference type="Proteomes" id="UP000050823"/>
    </source>
</evidence>
<dbReference type="Proteomes" id="UP000050823">
    <property type="component" value="Unassembled WGS sequence"/>
</dbReference>
<keyword evidence="1" id="KW-1133">Transmembrane helix</keyword>